<dbReference type="GO" id="GO:0005634">
    <property type="term" value="C:nucleus"/>
    <property type="evidence" value="ECO:0007669"/>
    <property type="project" value="TreeGrafter"/>
</dbReference>
<keyword evidence="3" id="KW-1185">Reference proteome</keyword>
<evidence type="ECO:0000313" key="3">
    <source>
        <dbReference type="Proteomes" id="UP000245383"/>
    </source>
</evidence>
<accession>A0A2T9YZ29</accession>
<evidence type="ECO:0000259" key="1">
    <source>
        <dbReference type="Pfam" id="PF23305"/>
    </source>
</evidence>
<dbReference type="AlphaFoldDB" id="A0A2T9YZ29"/>
<name>A0A2T9YZ29_9FUNG</name>
<protein>
    <recommendedName>
        <fullName evidence="1">DUF7082 domain-containing protein</fullName>
    </recommendedName>
</protein>
<dbReference type="EMBL" id="MBFR01000009">
    <property type="protein sequence ID" value="PVU97601.1"/>
    <property type="molecule type" value="Genomic_DNA"/>
</dbReference>
<dbReference type="Pfam" id="PF23305">
    <property type="entry name" value="DUF7082"/>
    <property type="match status" value="1"/>
</dbReference>
<reference evidence="2 3" key="1">
    <citation type="journal article" date="2018" name="MBio">
        <title>Comparative Genomics Reveals the Core Gene Toolbox for the Fungus-Insect Symbiosis.</title>
        <authorList>
            <person name="Wang Y."/>
            <person name="Stata M."/>
            <person name="Wang W."/>
            <person name="Stajich J.E."/>
            <person name="White M.M."/>
            <person name="Moncalvo J.M."/>
        </authorList>
    </citation>
    <scope>NUCLEOTIDE SEQUENCE [LARGE SCALE GENOMIC DNA]</scope>
    <source>
        <strain evidence="2 3">SWE-8-4</strain>
    </source>
</reference>
<evidence type="ECO:0000313" key="2">
    <source>
        <dbReference type="EMBL" id="PVU97601.1"/>
    </source>
</evidence>
<gene>
    <name evidence="2" type="ORF">BB561_000431</name>
</gene>
<organism evidence="2 3">
    <name type="scientific">Smittium simulii</name>
    <dbReference type="NCBI Taxonomy" id="133385"/>
    <lineage>
        <taxon>Eukaryota</taxon>
        <taxon>Fungi</taxon>
        <taxon>Fungi incertae sedis</taxon>
        <taxon>Zoopagomycota</taxon>
        <taxon>Kickxellomycotina</taxon>
        <taxon>Harpellomycetes</taxon>
        <taxon>Harpellales</taxon>
        <taxon>Legeriomycetaceae</taxon>
        <taxon>Smittium</taxon>
    </lineage>
</organism>
<proteinExistence type="predicted"/>
<feature type="domain" description="DUF7082" evidence="1">
    <location>
        <begin position="153"/>
        <end position="306"/>
    </location>
</feature>
<dbReference type="InterPro" id="IPR055509">
    <property type="entry name" value="DUF7082"/>
</dbReference>
<dbReference type="PANTHER" id="PTHR39463">
    <property type="entry name" value="MEDUSA"/>
    <property type="match status" value="1"/>
</dbReference>
<dbReference type="OrthoDB" id="1751210at2759"/>
<sequence length="810" mass="93133">MQNSLENITNSKYLDSFEQSMKFNDINHQRIPCNKSKNAGMAQNYNYSDNDKMNNFNIFSENKLNNSSIEPITTKNISSNIPLGVISSGPISAPFEEISLPSSGMKVFPSVSNVKNPQKRGICQRDIGNTSDSYSKATKKSLNISLKSSLLDKTNLIFENNLNTVTKDWTNSEINDKRRLVQFWKKSKGSDIVCTFKNMSVYERATNNVIVSCIYWESKNDYFITSVDCIYLLESLISVKFTVEEKNRIRRNLEGFRPLTASKNKPDSSDFYKLIMSYPNPKPRNIEKDVKVFKWEMLQNALKKIIGKYTSSHSQKYLSANKNEQIGHLKNIISPIREFNDSPIWTPDFGYNGPFLQNPLYSNQIFQMPQLNYNYQSDAEYFSSQDIRNNIKYKLVHSPGVYSNKSNKTSDFNTKNMNNQIYRNQCIENSNSDTFVNKKINYNAYNTYMPFELSETANVQALNLGKNNFSENNFYNNEMAKSIQNFTTIPADKNNFVNINVNQIKLDEMNSYLASAPNVNTCNFVNSPNNIHKNQYFSNSELETMNSIRKSESNNFGMVLLNNNQEKNCFNEIHNIKDFNNQTYSNIIDDKEKIYSSNIYLNNNSENNIKERGFFNFDDPKSNELHDNFIYNLSKTSSLISDSSKNWELTGQHSEDSVESISTKYGDMFNSQKISMNPCNIIYQQSPNDVICPQSTALCKVWFYWGKNIEECSFCRNIASETIENMLLEFIWWQALRAGILAQYINIYGVKVATKPSLLPTSISMRLVGKLLGEELKLSSTRIRKDPTVLRVESITITARFLNAIAFHAI</sequence>
<dbReference type="STRING" id="133385.A0A2T9YZ29"/>
<comment type="caution">
    <text evidence="2">The sequence shown here is derived from an EMBL/GenBank/DDBJ whole genome shotgun (WGS) entry which is preliminary data.</text>
</comment>
<dbReference type="PANTHER" id="PTHR39463:SF1">
    <property type="entry name" value="MEDUSA"/>
    <property type="match status" value="1"/>
</dbReference>
<dbReference type="Proteomes" id="UP000245383">
    <property type="component" value="Unassembled WGS sequence"/>
</dbReference>